<sequence length="174" mass="16661">MSQAGIVSIAGSGSTVVETLTGNSGGAVGPTSSNINVLGSGNLTVVGTPGTSTLTISDTSSVLTWASTASTTISAVAGNGYILSAASLVTITMPTSQAVGTLIGIALANTSGSFTIVYGTGQHIRMGSGVTTTTSGSLSSNADGDTVTLLCTTAATASAGTWHVISGVGNLTVA</sequence>
<proteinExistence type="predicted"/>
<name>A0A6J5LI91_9CAUD</name>
<protein>
    <recommendedName>
        <fullName evidence="1">Peptidase A1 domain-containing protein</fullName>
    </recommendedName>
</protein>
<accession>A0A6J5LI91</accession>
<evidence type="ECO:0000259" key="1">
    <source>
        <dbReference type="PROSITE" id="PS51767"/>
    </source>
</evidence>
<organism evidence="2">
    <name type="scientific">uncultured Caudovirales phage</name>
    <dbReference type="NCBI Taxonomy" id="2100421"/>
    <lineage>
        <taxon>Viruses</taxon>
        <taxon>Duplodnaviria</taxon>
        <taxon>Heunggongvirae</taxon>
        <taxon>Uroviricota</taxon>
        <taxon>Caudoviricetes</taxon>
        <taxon>Peduoviridae</taxon>
        <taxon>Maltschvirus</taxon>
        <taxon>Maltschvirus maltsch</taxon>
    </lineage>
</organism>
<feature type="domain" description="Peptidase A1" evidence="1">
    <location>
        <begin position="40"/>
        <end position="174"/>
    </location>
</feature>
<dbReference type="PROSITE" id="PS51767">
    <property type="entry name" value="PEPTIDASE_A1"/>
    <property type="match status" value="1"/>
</dbReference>
<reference evidence="2" key="1">
    <citation type="submission" date="2020-04" db="EMBL/GenBank/DDBJ databases">
        <authorList>
            <person name="Chiriac C."/>
            <person name="Salcher M."/>
            <person name="Ghai R."/>
            <person name="Kavagutti S V."/>
        </authorList>
    </citation>
    <scope>NUCLEOTIDE SEQUENCE</scope>
</reference>
<dbReference type="EMBL" id="LR796265">
    <property type="protein sequence ID" value="CAB4132700.1"/>
    <property type="molecule type" value="Genomic_DNA"/>
</dbReference>
<dbReference type="InterPro" id="IPR033121">
    <property type="entry name" value="PEPTIDASE_A1"/>
</dbReference>
<gene>
    <name evidence="2" type="ORF">UFOVP255_49</name>
</gene>
<evidence type="ECO:0000313" key="2">
    <source>
        <dbReference type="EMBL" id="CAB4132700.1"/>
    </source>
</evidence>